<reference evidence="3" key="2">
    <citation type="submission" date="2023-02" db="EMBL/GenBank/DDBJ databases">
        <authorList>
            <consortium name="DOE Joint Genome Institute"/>
            <person name="Mondo S.J."/>
            <person name="Chang Y."/>
            <person name="Wang Y."/>
            <person name="Ahrendt S."/>
            <person name="Andreopoulos W."/>
            <person name="Barry K."/>
            <person name="Beard J."/>
            <person name="Benny G.L."/>
            <person name="Blankenship S."/>
            <person name="Bonito G."/>
            <person name="Cuomo C."/>
            <person name="Desiro A."/>
            <person name="Gervers K.A."/>
            <person name="Hundley H."/>
            <person name="Kuo A."/>
            <person name="LaButti K."/>
            <person name="Lang B.F."/>
            <person name="Lipzen A."/>
            <person name="O'Donnell K."/>
            <person name="Pangilinan J."/>
            <person name="Reynolds N."/>
            <person name="Sandor L."/>
            <person name="Smith M.W."/>
            <person name="Tsang A."/>
            <person name="Grigoriev I.V."/>
            <person name="Stajich J.E."/>
            <person name="Spatafora J.W."/>
        </authorList>
    </citation>
    <scope>NUCLEOTIDE SEQUENCE</scope>
    <source>
        <strain evidence="3">RSA 2281</strain>
    </source>
</reference>
<evidence type="ECO:0000313" key="3">
    <source>
        <dbReference type="EMBL" id="KAI9274532.1"/>
    </source>
</evidence>
<proteinExistence type="predicted"/>
<reference evidence="3" key="1">
    <citation type="journal article" date="2022" name="IScience">
        <title>Evolution of zygomycete secretomes and the origins of terrestrial fungal ecologies.</title>
        <authorList>
            <person name="Chang Y."/>
            <person name="Wang Y."/>
            <person name="Mondo S."/>
            <person name="Ahrendt S."/>
            <person name="Andreopoulos W."/>
            <person name="Barry K."/>
            <person name="Beard J."/>
            <person name="Benny G.L."/>
            <person name="Blankenship S."/>
            <person name="Bonito G."/>
            <person name="Cuomo C."/>
            <person name="Desiro A."/>
            <person name="Gervers K.A."/>
            <person name="Hundley H."/>
            <person name="Kuo A."/>
            <person name="LaButti K."/>
            <person name="Lang B.F."/>
            <person name="Lipzen A."/>
            <person name="O'Donnell K."/>
            <person name="Pangilinan J."/>
            <person name="Reynolds N."/>
            <person name="Sandor L."/>
            <person name="Smith M.E."/>
            <person name="Tsang A."/>
            <person name="Grigoriev I.V."/>
            <person name="Stajich J.E."/>
            <person name="Spatafora J.W."/>
        </authorList>
    </citation>
    <scope>NUCLEOTIDE SEQUENCE</scope>
    <source>
        <strain evidence="3">RSA 2281</strain>
    </source>
</reference>
<keyword evidence="2" id="KW-0812">Transmembrane</keyword>
<dbReference type="AlphaFoldDB" id="A0AAD5K8H2"/>
<dbReference type="EMBL" id="JAIXMP010000004">
    <property type="protein sequence ID" value="KAI9274532.1"/>
    <property type="molecule type" value="Genomic_DNA"/>
</dbReference>
<dbReference type="Proteomes" id="UP001209540">
    <property type="component" value="Unassembled WGS sequence"/>
</dbReference>
<name>A0AAD5K8H2_9FUNG</name>
<keyword evidence="2" id="KW-0472">Membrane</keyword>
<feature type="compositionally biased region" description="Polar residues" evidence="1">
    <location>
        <begin position="62"/>
        <end position="73"/>
    </location>
</feature>
<protein>
    <submittedName>
        <fullName evidence="3">Uncharacterized protein</fullName>
    </submittedName>
</protein>
<gene>
    <name evidence="3" type="ORF">BDA99DRAFT_533165</name>
</gene>
<accession>A0AAD5K8H2</accession>
<evidence type="ECO:0000256" key="2">
    <source>
        <dbReference type="SAM" id="Phobius"/>
    </source>
</evidence>
<keyword evidence="2" id="KW-1133">Transmembrane helix</keyword>
<evidence type="ECO:0000313" key="4">
    <source>
        <dbReference type="Proteomes" id="UP001209540"/>
    </source>
</evidence>
<comment type="caution">
    <text evidence="3">The sequence shown here is derived from an EMBL/GenBank/DDBJ whole genome shotgun (WGS) entry which is preliminary data.</text>
</comment>
<organism evidence="3 4">
    <name type="scientific">Phascolomyces articulosus</name>
    <dbReference type="NCBI Taxonomy" id="60185"/>
    <lineage>
        <taxon>Eukaryota</taxon>
        <taxon>Fungi</taxon>
        <taxon>Fungi incertae sedis</taxon>
        <taxon>Mucoromycota</taxon>
        <taxon>Mucoromycotina</taxon>
        <taxon>Mucoromycetes</taxon>
        <taxon>Mucorales</taxon>
        <taxon>Lichtheimiaceae</taxon>
        <taxon>Phascolomyces</taxon>
    </lineage>
</organism>
<feature type="region of interest" description="Disordered" evidence="1">
    <location>
        <begin position="60"/>
        <end position="81"/>
    </location>
</feature>
<feature type="transmembrane region" description="Helical" evidence="2">
    <location>
        <begin position="28"/>
        <end position="56"/>
    </location>
</feature>
<sequence length="123" mass="14108">MHMISKHYFLSFNQAAEYSSDEYVMYCFVYYTPIFFVFLVFSLYLSITVTSIVYPVKKHNDSQGIRRQQNDSPSDARIEGNVPGTKIRRALKATIIQPTIKPLPTRNSSTRTHPCPIYAALGH</sequence>
<keyword evidence="4" id="KW-1185">Reference proteome</keyword>
<evidence type="ECO:0000256" key="1">
    <source>
        <dbReference type="SAM" id="MobiDB-lite"/>
    </source>
</evidence>